<dbReference type="PANTHER" id="PTHR46797">
    <property type="entry name" value="HTH-TYPE TRANSCRIPTIONAL REGULATOR"/>
    <property type="match status" value="1"/>
</dbReference>
<dbReference type="PROSITE" id="PS50943">
    <property type="entry name" value="HTH_CROC1"/>
    <property type="match status" value="1"/>
</dbReference>
<organism evidence="3 4">
    <name type="scientific">Cellvibrio fibrivorans</name>
    <dbReference type="NCBI Taxonomy" id="126350"/>
    <lineage>
        <taxon>Bacteria</taxon>
        <taxon>Pseudomonadati</taxon>
        <taxon>Pseudomonadota</taxon>
        <taxon>Gammaproteobacteria</taxon>
        <taxon>Cellvibrionales</taxon>
        <taxon>Cellvibrionaceae</taxon>
        <taxon>Cellvibrio</taxon>
    </lineage>
</organism>
<dbReference type="EMBL" id="JAVDVX010000002">
    <property type="protein sequence ID" value="MDR7089291.1"/>
    <property type="molecule type" value="Genomic_DNA"/>
</dbReference>
<dbReference type="InterPro" id="IPR001387">
    <property type="entry name" value="Cro/C1-type_HTH"/>
</dbReference>
<name>A0ABU1UVS0_9GAMM</name>
<dbReference type="InterPro" id="IPR010982">
    <property type="entry name" value="Lambda_DNA-bd_dom_sf"/>
</dbReference>
<protein>
    <submittedName>
        <fullName evidence="3">Transcriptional regulator with XRE-family HTH domain</fullName>
    </submittedName>
</protein>
<accession>A0ABU1UVS0</accession>
<evidence type="ECO:0000259" key="2">
    <source>
        <dbReference type="PROSITE" id="PS50943"/>
    </source>
</evidence>
<gene>
    <name evidence="3" type="ORF">J2X05_001297</name>
</gene>
<comment type="caution">
    <text evidence="3">The sequence shown here is derived from an EMBL/GenBank/DDBJ whole genome shotgun (WGS) entry which is preliminary data.</text>
</comment>
<dbReference type="SUPFAM" id="SSF47413">
    <property type="entry name" value="lambda repressor-like DNA-binding domains"/>
    <property type="match status" value="1"/>
</dbReference>
<dbReference type="Pfam" id="PF01381">
    <property type="entry name" value="HTH_3"/>
    <property type="match status" value="1"/>
</dbReference>
<dbReference type="CDD" id="cd00093">
    <property type="entry name" value="HTH_XRE"/>
    <property type="match status" value="1"/>
</dbReference>
<feature type="domain" description="HTH cro/C1-type" evidence="2">
    <location>
        <begin position="37"/>
        <end position="91"/>
    </location>
</feature>
<dbReference type="PANTHER" id="PTHR46797:SF11">
    <property type="entry name" value="HTH-TYPE TRANSCRIPTIONAL REGULATOR PUUR"/>
    <property type="match status" value="1"/>
</dbReference>
<evidence type="ECO:0000313" key="4">
    <source>
        <dbReference type="Proteomes" id="UP001253595"/>
    </source>
</evidence>
<dbReference type="InterPro" id="IPR014710">
    <property type="entry name" value="RmlC-like_jellyroll"/>
</dbReference>
<dbReference type="Gene3D" id="1.10.260.40">
    <property type="entry name" value="lambda repressor-like DNA-binding domains"/>
    <property type="match status" value="1"/>
</dbReference>
<dbReference type="Proteomes" id="UP001253595">
    <property type="component" value="Unassembled WGS sequence"/>
</dbReference>
<dbReference type="RefSeq" id="WP_310070195.1">
    <property type="nucleotide sequence ID" value="NZ_JAVDVX010000002.1"/>
</dbReference>
<sequence length="198" mass="21099">MSNDATGMDSSLNITILPGDSADTNPCSSVLDVAIRLKLIRDAIGYSQRELAKHAGVTNSSISMIEQGQVSPSVQSLSRILAAFPISLADFFSFKLSGDICAPSTGGLDIRTLNYNHQQLDVRTEYLSAGQSTAFSAPAIDSCGVVLDGSLQLTLLGGNQLLKQGESFYIPANQLFRLINLSGHDASLFRCSLFVHKG</sequence>
<evidence type="ECO:0000313" key="3">
    <source>
        <dbReference type="EMBL" id="MDR7089291.1"/>
    </source>
</evidence>
<proteinExistence type="predicted"/>
<dbReference type="SMART" id="SM00530">
    <property type="entry name" value="HTH_XRE"/>
    <property type="match status" value="1"/>
</dbReference>
<dbReference type="Gene3D" id="2.60.120.10">
    <property type="entry name" value="Jelly Rolls"/>
    <property type="match status" value="1"/>
</dbReference>
<keyword evidence="4" id="KW-1185">Reference proteome</keyword>
<dbReference type="SUPFAM" id="SSF51182">
    <property type="entry name" value="RmlC-like cupins"/>
    <property type="match status" value="1"/>
</dbReference>
<dbReference type="InterPro" id="IPR050807">
    <property type="entry name" value="TransReg_Diox_bact_type"/>
</dbReference>
<dbReference type="InterPro" id="IPR011051">
    <property type="entry name" value="RmlC_Cupin_sf"/>
</dbReference>
<evidence type="ECO:0000256" key="1">
    <source>
        <dbReference type="ARBA" id="ARBA00023125"/>
    </source>
</evidence>
<keyword evidence="1" id="KW-0238">DNA-binding</keyword>
<reference evidence="3 4" key="1">
    <citation type="submission" date="2023-07" db="EMBL/GenBank/DDBJ databases">
        <title>Sorghum-associated microbial communities from plants grown in Nebraska, USA.</title>
        <authorList>
            <person name="Schachtman D."/>
        </authorList>
    </citation>
    <scope>NUCLEOTIDE SEQUENCE [LARGE SCALE GENOMIC DNA]</scope>
    <source>
        <strain evidence="3 4">BE190</strain>
    </source>
</reference>